<dbReference type="RefSeq" id="WP_133798238.1">
    <property type="nucleotide sequence ID" value="NZ_SNWQ01000001.1"/>
</dbReference>
<name>A0A4R6KPS1_9ACTN</name>
<evidence type="ECO:0000313" key="2">
    <source>
        <dbReference type="Proteomes" id="UP000295388"/>
    </source>
</evidence>
<sequence>MKINPKPRDLVRIALAEYHPFDDSIEIVKEKQAGKDAAVAVAFESIDGTPRRGIIGLCKHHEGTWQTSGSFMGSAGVTGDRDVWMTWGGWGSGDPRERDVVGGWIADPAAVSARLVDLTGRVLLEDSVENGVAVFMWKGQLTLDLVRLELLDAEQRVLRAGPVRQKRDALRPRPTS</sequence>
<gene>
    <name evidence="1" type="ORF">EV643_101466</name>
</gene>
<evidence type="ECO:0000313" key="1">
    <source>
        <dbReference type="EMBL" id="TDO54676.1"/>
    </source>
</evidence>
<protein>
    <submittedName>
        <fullName evidence="1">Uncharacterized protein</fullName>
    </submittedName>
</protein>
<proteinExistence type="predicted"/>
<reference evidence="1 2" key="1">
    <citation type="submission" date="2019-03" db="EMBL/GenBank/DDBJ databases">
        <title>Genomic Encyclopedia of Type Strains, Phase III (KMG-III): the genomes of soil and plant-associated and newly described type strains.</title>
        <authorList>
            <person name="Whitman W."/>
        </authorList>
    </citation>
    <scope>NUCLEOTIDE SEQUENCE [LARGE SCALE GENOMIC DNA]</scope>
    <source>
        <strain evidence="1 2">VKM Ac-2527</strain>
    </source>
</reference>
<organism evidence="1 2">
    <name type="scientific">Kribbella caucasensis</name>
    <dbReference type="NCBI Taxonomy" id="2512215"/>
    <lineage>
        <taxon>Bacteria</taxon>
        <taxon>Bacillati</taxon>
        <taxon>Actinomycetota</taxon>
        <taxon>Actinomycetes</taxon>
        <taxon>Propionibacteriales</taxon>
        <taxon>Kribbellaceae</taxon>
        <taxon>Kribbella</taxon>
    </lineage>
</organism>
<accession>A0A4R6KPS1</accession>
<comment type="caution">
    <text evidence="1">The sequence shown here is derived from an EMBL/GenBank/DDBJ whole genome shotgun (WGS) entry which is preliminary data.</text>
</comment>
<dbReference type="AlphaFoldDB" id="A0A4R6KPS1"/>
<dbReference type="Proteomes" id="UP000295388">
    <property type="component" value="Unassembled WGS sequence"/>
</dbReference>
<keyword evidence="2" id="KW-1185">Reference proteome</keyword>
<dbReference type="EMBL" id="SNWQ01000001">
    <property type="protein sequence ID" value="TDO54676.1"/>
    <property type="molecule type" value="Genomic_DNA"/>
</dbReference>